<evidence type="ECO:0000259" key="10">
    <source>
        <dbReference type="Pfam" id="PF07715"/>
    </source>
</evidence>
<evidence type="ECO:0000313" key="12">
    <source>
        <dbReference type="Proteomes" id="UP000703295"/>
    </source>
</evidence>
<keyword evidence="6 8" id="KW-0472">Membrane</keyword>
<dbReference type="Gene3D" id="2.40.170.20">
    <property type="entry name" value="TonB-dependent receptor, beta-barrel domain"/>
    <property type="match status" value="1"/>
</dbReference>
<dbReference type="PANTHER" id="PTHR30069">
    <property type="entry name" value="TONB-DEPENDENT OUTER MEMBRANE RECEPTOR"/>
    <property type="match status" value="1"/>
</dbReference>
<sequence>MKTSILSLFFLASLMNALSLHAQYRVTVEELMEQVKQVYPVSFVYDASIKLDIPYAGKHLDMNSLESALSTLFEHTGIQWEVNGEYVILKKLSSSTLSGYVYQEDGETVINATVWDMTSHTGTLTNEHGFYSLTLNEGTHKIRFSHISSGEQLEEITLRGNKTKNIWLKSDYQIKEVVVTADLNSPLYTTQTGKVSLTAKDFVNGNNFMSSPDVVKRLQNLSGVASGTELISGLYVHGGNNDENLFLLDGTPLYQVNHAGGLFSAFNTDIIKNIDFYKSGFPARYGGRLSSVVDVRTNDGNMKEYRGSFALGLLEGRIQFEGPIVKNRTSFNVALRRTWMDLLTAPTLAIINSSRRNKQNLRYAFHDLNAKVTHIFSEKSRADISLYSGNDFFKFRHKEYLFDPEPTNVDKFSLQWGNFTASVNWKYIFSHKMFANITGVYTHNQSKFDYLSEEQLGYIEGLKGAIVKEQRNRSTIHDFGYRMEFDYRPNAWNHIRFGSNYMHHLFVPQNYYSKYDDASPNALTNQITSRYRSNEFTLYAEDDLSIGKRVKLNGGIHYTLFGISGTKYHSIEPRAAINLRLCDKVSLKVSYTEMSQFMHQLSATYLNLPTDYWVPSTARITPMKSRQWAAGVYGKLPYGIRWSLEGFYKTMDNLIEYDGSSGMLNPAADRWENEVRTGKGKAYGMETDVSYSNGRTSVDASYTLSWSKRYFPDFYPAWYPDKFDNRHKFSVSISYKFNDRIDAYASWNYRSGNRITLPSQQVDAPVLPGVERTNEGMLVYEMPNNVSLPAYHRLDVGINFRKTTKRGFERIWNVSLYNAYCRMNPLYATVQQNPDGTFVGKAHGVFPVIPSFSYTLKF</sequence>
<reference evidence="11 12" key="1">
    <citation type="journal article" date="2021" name="Sci. Rep.">
        <title>The distribution of antibiotic resistance genes in chicken gut microbiota commensals.</title>
        <authorList>
            <person name="Juricova H."/>
            <person name="Matiasovicova J."/>
            <person name="Kubasova T."/>
            <person name="Cejkova D."/>
            <person name="Rychlik I."/>
        </authorList>
    </citation>
    <scope>NUCLEOTIDE SEQUENCE [LARGE SCALE GENOMIC DNA]</scope>
    <source>
        <strain evidence="11 12">An801</strain>
    </source>
</reference>
<evidence type="ECO:0000256" key="9">
    <source>
        <dbReference type="SAM" id="SignalP"/>
    </source>
</evidence>
<comment type="subcellular location">
    <subcellularLocation>
        <location evidence="1 8">Cell outer membrane</location>
        <topology evidence="1 8">Multi-pass membrane protein</topology>
    </subcellularLocation>
</comment>
<dbReference type="SUPFAM" id="SSF49464">
    <property type="entry name" value="Carboxypeptidase regulatory domain-like"/>
    <property type="match status" value="1"/>
</dbReference>
<keyword evidence="11" id="KW-0675">Receptor</keyword>
<evidence type="ECO:0000313" key="11">
    <source>
        <dbReference type="EMBL" id="MBM6757813.1"/>
    </source>
</evidence>
<accession>A0ABS2ETA3</accession>
<dbReference type="Gene3D" id="2.170.130.10">
    <property type="entry name" value="TonB-dependent receptor, plug domain"/>
    <property type="match status" value="1"/>
</dbReference>
<feature type="domain" description="TonB-dependent receptor plug" evidence="10">
    <location>
        <begin position="198"/>
        <end position="288"/>
    </location>
</feature>
<keyword evidence="5 9" id="KW-0732">Signal</keyword>
<dbReference type="Proteomes" id="UP000703295">
    <property type="component" value="Unassembled WGS sequence"/>
</dbReference>
<dbReference type="InterPro" id="IPR039426">
    <property type="entry name" value="TonB-dep_rcpt-like"/>
</dbReference>
<gene>
    <name evidence="11" type="ORF">H6A31_03775</name>
</gene>
<dbReference type="SUPFAM" id="SSF56935">
    <property type="entry name" value="Porins"/>
    <property type="match status" value="1"/>
</dbReference>
<evidence type="ECO:0000256" key="4">
    <source>
        <dbReference type="ARBA" id="ARBA00022692"/>
    </source>
</evidence>
<dbReference type="EMBL" id="JACJJW010000006">
    <property type="protein sequence ID" value="MBM6757813.1"/>
    <property type="molecule type" value="Genomic_DNA"/>
</dbReference>
<dbReference type="Gene3D" id="2.60.40.1120">
    <property type="entry name" value="Carboxypeptidase-like, regulatory domain"/>
    <property type="match status" value="1"/>
</dbReference>
<dbReference type="Pfam" id="PF07715">
    <property type="entry name" value="Plug"/>
    <property type="match status" value="1"/>
</dbReference>
<dbReference type="InterPro" id="IPR037066">
    <property type="entry name" value="Plug_dom_sf"/>
</dbReference>
<keyword evidence="4 8" id="KW-0812">Transmembrane</keyword>
<evidence type="ECO:0000256" key="1">
    <source>
        <dbReference type="ARBA" id="ARBA00004571"/>
    </source>
</evidence>
<dbReference type="PANTHER" id="PTHR30069:SF29">
    <property type="entry name" value="HEMOGLOBIN AND HEMOGLOBIN-HAPTOGLOBIN-BINDING PROTEIN 1-RELATED"/>
    <property type="match status" value="1"/>
</dbReference>
<keyword evidence="7 8" id="KW-0998">Cell outer membrane</keyword>
<dbReference type="Pfam" id="PF13715">
    <property type="entry name" value="CarbopepD_reg_2"/>
    <property type="match status" value="1"/>
</dbReference>
<evidence type="ECO:0000256" key="2">
    <source>
        <dbReference type="ARBA" id="ARBA00022448"/>
    </source>
</evidence>
<keyword evidence="12" id="KW-1185">Reference proteome</keyword>
<feature type="chain" id="PRO_5047171762" evidence="9">
    <location>
        <begin position="23"/>
        <end position="858"/>
    </location>
</feature>
<evidence type="ECO:0000256" key="3">
    <source>
        <dbReference type="ARBA" id="ARBA00022452"/>
    </source>
</evidence>
<evidence type="ECO:0000256" key="5">
    <source>
        <dbReference type="ARBA" id="ARBA00022729"/>
    </source>
</evidence>
<dbReference type="PROSITE" id="PS52016">
    <property type="entry name" value="TONB_DEPENDENT_REC_3"/>
    <property type="match status" value="1"/>
</dbReference>
<dbReference type="InterPro" id="IPR012910">
    <property type="entry name" value="Plug_dom"/>
</dbReference>
<comment type="similarity">
    <text evidence="8">Belongs to the TonB-dependent receptor family.</text>
</comment>
<organism evidence="11 12">
    <name type="scientific">Bacteroides mediterraneensis</name>
    <dbReference type="NCBI Taxonomy" id="1841856"/>
    <lineage>
        <taxon>Bacteria</taxon>
        <taxon>Pseudomonadati</taxon>
        <taxon>Bacteroidota</taxon>
        <taxon>Bacteroidia</taxon>
        <taxon>Bacteroidales</taxon>
        <taxon>Bacteroidaceae</taxon>
        <taxon>Bacteroides</taxon>
    </lineage>
</organism>
<proteinExistence type="inferred from homology"/>
<name>A0ABS2ETA3_9BACE</name>
<keyword evidence="3 8" id="KW-1134">Transmembrane beta strand</keyword>
<evidence type="ECO:0000256" key="8">
    <source>
        <dbReference type="PROSITE-ProRule" id="PRU01360"/>
    </source>
</evidence>
<feature type="signal peptide" evidence="9">
    <location>
        <begin position="1"/>
        <end position="22"/>
    </location>
</feature>
<evidence type="ECO:0000256" key="7">
    <source>
        <dbReference type="ARBA" id="ARBA00023237"/>
    </source>
</evidence>
<protein>
    <submittedName>
        <fullName evidence="11">TonB-dependent receptor</fullName>
    </submittedName>
</protein>
<comment type="caution">
    <text evidence="11">The sequence shown here is derived from an EMBL/GenBank/DDBJ whole genome shotgun (WGS) entry which is preliminary data.</text>
</comment>
<keyword evidence="2 8" id="KW-0813">Transport</keyword>
<dbReference type="RefSeq" id="WP_204474882.1">
    <property type="nucleotide sequence ID" value="NZ_JACJJW010000006.1"/>
</dbReference>
<dbReference type="InterPro" id="IPR008969">
    <property type="entry name" value="CarboxyPept-like_regulatory"/>
</dbReference>
<evidence type="ECO:0000256" key="6">
    <source>
        <dbReference type="ARBA" id="ARBA00023136"/>
    </source>
</evidence>
<dbReference type="InterPro" id="IPR036942">
    <property type="entry name" value="Beta-barrel_TonB_sf"/>
</dbReference>
<dbReference type="Gene3D" id="3.55.50.30">
    <property type="match status" value="1"/>
</dbReference>